<sequence length="232" mass="25057">MNESMLRAAFEPARTLEPTAAELARALRPRRRRRWPVFLGVAAAIAVTGTAATAVEPFRGALESLLSSDAGRPAPDAPDWLREKGTRVLAENDGAKLFVRREGDIVHVSLDSSFGQSGPVEDWAKQLGDRRLIVLGPSAPRANDTQRPLFGLTARGITRVELTYARGSSTFTSSATGGFALIVDLRRALGELIGYDAAGAVIERKDMRPVDLRICREVRGCPPGKLAPERDG</sequence>
<feature type="transmembrane region" description="Helical" evidence="1">
    <location>
        <begin position="35"/>
        <end position="55"/>
    </location>
</feature>
<dbReference type="RefSeq" id="WP_270023095.1">
    <property type="nucleotide sequence ID" value="NZ_JAPDDP010000001.1"/>
</dbReference>
<accession>A0A9X3N9Y1</accession>
<organism evidence="2 3">
    <name type="scientific">Solirubrobacter phytolaccae</name>
    <dbReference type="NCBI Taxonomy" id="1404360"/>
    <lineage>
        <taxon>Bacteria</taxon>
        <taxon>Bacillati</taxon>
        <taxon>Actinomycetota</taxon>
        <taxon>Thermoleophilia</taxon>
        <taxon>Solirubrobacterales</taxon>
        <taxon>Solirubrobacteraceae</taxon>
        <taxon>Solirubrobacter</taxon>
    </lineage>
</organism>
<keyword evidence="1" id="KW-0812">Transmembrane</keyword>
<proteinExistence type="predicted"/>
<keyword evidence="1" id="KW-0472">Membrane</keyword>
<gene>
    <name evidence="2" type="ORF">OJ997_00850</name>
</gene>
<dbReference type="Proteomes" id="UP001147653">
    <property type="component" value="Unassembled WGS sequence"/>
</dbReference>
<dbReference type="EMBL" id="JAPDDP010000001">
    <property type="protein sequence ID" value="MDA0178827.1"/>
    <property type="molecule type" value="Genomic_DNA"/>
</dbReference>
<reference evidence="2" key="1">
    <citation type="submission" date="2022-10" db="EMBL/GenBank/DDBJ databases">
        <title>The WGS of Solirubrobacter phytolaccae KCTC 29190.</title>
        <authorList>
            <person name="Jiang Z."/>
        </authorList>
    </citation>
    <scope>NUCLEOTIDE SEQUENCE</scope>
    <source>
        <strain evidence="2">KCTC 29190</strain>
    </source>
</reference>
<comment type="caution">
    <text evidence="2">The sequence shown here is derived from an EMBL/GenBank/DDBJ whole genome shotgun (WGS) entry which is preliminary data.</text>
</comment>
<evidence type="ECO:0000256" key="1">
    <source>
        <dbReference type="SAM" id="Phobius"/>
    </source>
</evidence>
<name>A0A9X3N9Y1_9ACTN</name>
<dbReference type="AlphaFoldDB" id="A0A9X3N9Y1"/>
<evidence type="ECO:0000313" key="2">
    <source>
        <dbReference type="EMBL" id="MDA0178827.1"/>
    </source>
</evidence>
<keyword evidence="3" id="KW-1185">Reference proteome</keyword>
<evidence type="ECO:0000313" key="3">
    <source>
        <dbReference type="Proteomes" id="UP001147653"/>
    </source>
</evidence>
<protein>
    <submittedName>
        <fullName evidence="2">Uncharacterized protein</fullName>
    </submittedName>
</protein>
<keyword evidence="1" id="KW-1133">Transmembrane helix</keyword>